<sequence>MLALDPNSFFRANKQFIIAKRAIEGITIWFDNRLLVSLDTETPESLYVSKNRASEFRQWVAS</sequence>
<dbReference type="Gene3D" id="2.40.50.1020">
    <property type="entry name" value="LytTr DNA-binding domain"/>
    <property type="match status" value="1"/>
</dbReference>
<dbReference type="GO" id="GO:0003677">
    <property type="term" value="F:DNA binding"/>
    <property type="evidence" value="ECO:0007669"/>
    <property type="project" value="UniProtKB-KW"/>
</dbReference>
<organism evidence="2 3">
    <name type="scientific">Olivibacter oleidegradans</name>
    <dbReference type="NCBI Taxonomy" id="760123"/>
    <lineage>
        <taxon>Bacteria</taxon>
        <taxon>Pseudomonadati</taxon>
        <taxon>Bacteroidota</taxon>
        <taxon>Sphingobacteriia</taxon>
        <taxon>Sphingobacteriales</taxon>
        <taxon>Sphingobacteriaceae</taxon>
        <taxon>Olivibacter</taxon>
    </lineage>
</organism>
<evidence type="ECO:0000259" key="1">
    <source>
        <dbReference type="PROSITE" id="PS50930"/>
    </source>
</evidence>
<dbReference type="EMBL" id="JBHLWO010000001">
    <property type="protein sequence ID" value="MFC0318249.1"/>
    <property type="molecule type" value="Genomic_DNA"/>
</dbReference>
<evidence type="ECO:0000313" key="2">
    <source>
        <dbReference type="EMBL" id="MFC0318249.1"/>
    </source>
</evidence>
<proteinExistence type="predicted"/>
<gene>
    <name evidence="2" type="ORF">ACFFI0_08005</name>
</gene>
<evidence type="ECO:0000313" key="3">
    <source>
        <dbReference type="Proteomes" id="UP001589774"/>
    </source>
</evidence>
<dbReference type="PROSITE" id="PS50930">
    <property type="entry name" value="HTH_LYTTR"/>
    <property type="match status" value="1"/>
</dbReference>
<feature type="domain" description="HTH LytTR-type" evidence="1">
    <location>
        <begin position="1"/>
        <end position="62"/>
    </location>
</feature>
<dbReference type="Pfam" id="PF04397">
    <property type="entry name" value="LytTR"/>
    <property type="match status" value="1"/>
</dbReference>
<comment type="caution">
    <text evidence="2">The sequence shown here is derived from an EMBL/GenBank/DDBJ whole genome shotgun (WGS) entry which is preliminary data.</text>
</comment>
<reference evidence="2 3" key="1">
    <citation type="submission" date="2024-09" db="EMBL/GenBank/DDBJ databases">
        <authorList>
            <person name="Sun Q."/>
            <person name="Mori K."/>
        </authorList>
    </citation>
    <scope>NUCLEOTIDE SEQUENCE [LARGE SCALE GENOMIC DNA]</scope>
    <source>
        <strain evidence="2 3">CCM 7765</strain>
    </source>
</reference>
<dbReference type="RefSeq" id="WP_371719646.1">
    <property type="nucleotide sequence ID" value="NZ_JBHLWO010000001.1"/>
</dbReference>
<keyword evidence="3" id="KW-1185">Reference proteome</keyword>
<dbReference type="InterPro" id="IPR007492">
    <property type="entry name" value="LytTR_DNA-bd_dom"/>
</dbReference>
<name>A0ABV6HH62_9SPHI</name>
<dbReference type="Proteomes" id="UP001589774">
    <property type="component" value="Unassembled WGS sequence"/>
</dbReference>
<keyword evidence="2" id="KW-0238">DNA-binding</keyword>
<protein>
    <submittedName>
        <fullName evidence="2">LytTR family DNA-binding domain-containing protein</fullName>
    </submittedName>
</protein>
<accession>A0ABV6HH62</accession>